<dbReference type="OrthoDB" id="113557at2759"/>
<dbReference type="Proteomes" id="UP000243579">
    <property type="component" value="Unassembled WGS sequence"/>
</dbReference>
<name>A0A1V9ZKS2_ACHHY</name>
<sequence length="194" mass="21329">MIYYESTEVTFQHVVGDDSDGAQLLADAGITPCDGSDISTCEDMIAAAYDYRKVQDQIEALIVQRNTAAARALVVAWNLSSVECIVQEFKDHAVPLWSTSNPAIATGEQLLDELTTYLFSGIEHVGRVLIMPEGPLQWMLLGQRLRDIAYDPSMQKVARLPAVFPLATFAIACDLHFTPLSMPPMPARLPTLFA</sequence>
<gene>
    <name evidence="1" type="ORF">ACHHYP_08340</name>
</gene>
<reference evidence="1 2" key="1">
    <citation type="journal article" date="2014" name="Genome Biol. Evol.">
        <title>The secreted proteins of Achlya hypogyna and Thraustotheca clavata identify the ancestral oomycete secretome and reveal gene acquisitions by horizontal gene transfer.</title>
        <authorList>
            <person name="Misner I."/>
            <person name="Blouin N."/>
            <person name="Leonard G."/>
            <person name="Richards T.A."/>
            <person name="Lane C.E."/>
        </authorList>
    </citation>
    <scope>NUCLEOTIDE SEQUENCE [LARGE SCALE GENOMIC DNA]</scope>
    <source>
        <strain evidence="1 2">ATCC 48635</strain>
    </source>
</reference>
<dbReference type="EMBL" id="JNBR01000082">
    <property type="protein sequence ID" value="OQR98593.1"/>
    <property type="molecule type" value="Genomic_DNA"/>
</dbReference>
<evidence type="ECO:0000313" key="1">
    <source>
        <dbReference type="EMBL" id="OQR98593.1"/>
    </source>
</evidence>
<evidence type="ECO:0000313" key="2">
    <source>
        <dbReference type="Proteomes" id="UP000243579"/>
    </source>
</evidence>
<keyword evidence="2" id="KW-1185">Reference proteome</keyword>
<comment type="caution">
    <text evidence="1">The sequence shown here is derived from an EMBL/GenBank/DDBJ whole genome shotgun (WGS) entry which is preliminary data.</text>
</comment>
<protein>
    <submittedName>
        <fullName evidence="1">Uncharacterized protein</fullName>
    </submittedName>
</protein>
<accession>A0A1V9ZKS2</accession>
<dbReference type="AlphaFoldDB" id="A0A1V9ZKS2"/>
<proteinExistence type="predicted"/>
<organism evidence="1 2">
    <name type="scientific">Achlya hypogyna</name>
    <name type="common">Oomycete</name>
    <name type="synonym">Protoachlya hypogyna</name>
    <dbReference type="NCBI Taxonomy" id="1202772"/>
    <lineage>
        <taxon>Eukaryota</taxon>
        <taxon>Sar</taxon>
        <taxon>Stramenopiles</taxon>
        <taxon>Oomycota</taxon>
        <taxon>Saprolegniomycetes</taxon>
        <taxon>Saprolegniales</taxon>
        <taxon>Achlyaceae</taxon>
        <taxon>Achlya</taxon>
    </lineage>
</organism>